<dbReference type="InterPro" id="IPR052024">
    <property type="entry name" value="Methanogen_methyltrans"/>
</dbReference>
<dbReference type="Gene3D" id="3.20.20.210">
    <property type="match status" value="1"/>
</dbReference>
<evidence type="ECO:0000259" key="1">
    <source>
        <dbReference type="Pfam" id="PF01208"/>
    </source>
</evidence>
<keyword evidence="3" id="KW-1185">Reference proteome</keyword>
<dbReference type="AlphaFoldDB" id="A0A0S7B8F4"/>
<dbReference type="InterPro" id="IPR038071">
    <property type="entry name" value="UROD/MetE-like_sf"/>
</dbReference>
<protein>
    <submittedName>
        <fullName evidence="2">Uroporphyrinogen-III decarboxylase</fullName>
    </submittedName>
</protein>
<feature type="domain" description="Uroporphyrinogen decarboxylase (URO-D)" evidence="1">
    <location>
        <begin position="12"/>
        <end position="312"/>
    </location>
</feature>
<gene>
    <name evidence="2" type="ORF">LARV_01378</name>
</gene>
<dbReference type="Proteomes" id="UP000055060">
    <property type="component" value="Unassembled WGS sequence"/>
</dbReference>
<dbReference type="STRING" id="360412.LARV_01378"/>
<dbReference type="EMBL" id="DF967972">
    <property type="protein sequence ID" value="GAP13623.1"/>
    <property type="molecule type" value="Genomic_DNA"/>
</dbReference>
<accession>A0A0S7B8F4</accession>
<organism evidence="2">
    <name type="scientific">Longilinea arvoryzae</name>
    <dbReference type="NCBI Taxonomy" id="360412"/>
    <lineage>
        <taxon>Bacteria</taxon>
        <taxon>Bacillati</taxon>
        <taxon>Chloroflexota</taxon>
        <taxon>Anaerolineae</taxon>
        <taxon>Anaerolineales</taxon>
        <taxon>Anaerolineaceae</taxon>
        <taxon>Longilinea</taxon>
    </lineage>
</organism>
<dbReference type="GO" id="GO:0006779">
    <property type="term" value="P:porphyrin-containing compound biosynthetic process"/>
    <property type="evidence" value="ECO:0007669"/>
    <property type="project" value="InterPro"/>
</dbReference>
<proteinExistence type="predicted"/>
<evidence type="ECO:0000313" key="2">
    <source>
        <dbReference type="EMBL" id="GAP13623.1"/>
    </source>
</evidence>
<sequence length="316" mass="33860">MGMPIAVYPGTQLTGASVMDLVTNPRAQVDAILALHERFHTPVLLTAMDLSAEAEAFGCSVRMEEGEIPTVTGRRATTAEEIRALPIPHPGDRRTGVHLEAAGRLVRLTNGSPVLGELIGPFSLAGRIFGVSESLELSAAEPELLEELLEKTTDFVLEYACAFKQQGVHGVILAEPAAGLLSPRGLARFSSARVHRIVDELQSDDFTIILHNCGARLVHLPQILESGVAGVHFGAPMDMRAALSQAGEEVILSGNLDPSAVFRSGTRQEVEAKAQELLSFAQGRWNFIPSSGCDLPLDTPLENMDAFFETLKGFAA</sequence>
<dbReference type="InterPro" id="IPR000257">
    <property type="entry name" value="Uroporphyrinogen_deCOase"/>
</dbReference>
<name>A0A0S7B8F4_9CHLR</name>
<dbReference type="Pfam" id="PF01208">
    <property type="entry name" value="URO-D"/>
    <property type="match status" value="1"/>
</dbReference>
<reference evidence="2" key="1">
    <citation type="submission" date="2015-07" db="EMBL/GenBank/DDBJ databases">
        <title>Draft Genome Sequences of Anaerolinea thermolimosa IMO-1, Bellilinea caldifistulae GOMI-1, Leptolinea tardivitalis YMTK-2, Levilinea saccharolytica KIBI-1,Longilinea arvoryzae KOME-1, Previously Described as Members of the Anaerolineaceae (Chloroflexi).</title>
        <authorList>
            <person name="Sekiguchi Y."/>
            <person name="Ohashi A."/>
            <person name="Matsuura N."/>
            <person name="Tourlousse M.D."/>
        </authorList>
    </citation>
    <scope>NUCLEOTIDE SEQUENCE [LARGE SCALE GENOMIC DNA]</scope>
    <source>
        <strain evidence="2">KOME-1</strain>
    </source>
</reference>
<dbReference type="PANTHER" id="PTHR47099:SF1">
    <property type="entry name" value="METHYLCOBAMIDE:COM METHYLTRANSFERASE MTBA"/>
    <property type="match status" value="1"/>
</dbReference>
<evidence type="ECO:0000313" key="3">
    <source>
        <dbReference type="Proteomes" id="UP000055060"/>
    </source>
</evidence>
<dbReference type="GO" id="GO:0004853">
    <property type="term" value="F:uroporphyrinogen decarboxylase activity"/>
    <property type="evidence" value="ECO:0007669"/>
    <property type="project" value="InterPro"/>
</dbReference>
<dbReference type="PANTHER" id="PTHR47099">
    <property type="entry name" value="METHYLCOBAMIDE:COM METHYLTRANSFERASE MTBA"/>
    <property type="match status" value="1"/>
</dbReference>
<dbReference type="CDD" id="cd03465">
    <property type="entry name" value="URO-D_like"/>
    <property type="match status" value="1"/>
</dbReference>
<dbReference type="SUPFAM" id="SSF51726">
    <property type="entry name" value="UROD/MetE-like"/>
    <property type="match status" value="1"/>
</dbReference>